<comment type="caution">
    <text evidence="1">The sequence shown here is derived from an EMBL/GenBank/DDBJ whole genome shotgun (WGS) entry which is preliminary data.</text>
</comment>
<accession>A0AAD9K455</accession>
<protein>
    <submittedName>
        <fullName evidence="1">Uncharacterized protein</fullName>
    </submittedName>
</protein>
<sequence>MDVLKVVEQWILLHAAKKKYARVLHCFSRKVTEPLSEWLPPCALETFVLYQIVHTRDVPSYETAMSIVLGLHPAISDHIKPCVVTKIVDAMKVVTSDLRERLTRHCAEYRGLFLSLSANPEYCQMYMTHSYNKHFGEKFEARLLELVQRVVAAVENKLPVSPIEKSALFQILNDDSKPSFSDKLSEFKLAAMELLLDYCIDREQLSEDDCIKLLDRLKPSLPSSQHLCHVKSR</sequence>
<name>A0AAD9K455_9ANNE</name>
<organism evidence="1 2">
    <name type="scientific">Paralvinella palmiformis</name>
    <dbReference type="NCBI Taxonomy" id="53620"/>
    <lineage>
        <taxon>Eukaryota</taxon>
        <taxon>Metazoa</taxon>
        <taxon>Spiralia</taxon>
        <taxon>Lophotrochozoa</taxon>
        <taxon>Annelida</taxon>
        <taxon>Polychaeta</taxon>
        <taxon>Sedentaria</taxon>
        <taxon>Canalipalpata</taxon>
        <taxon>Terebellida</taxon>
        <taxon>Terebelliformia</taxon>
        <taxon>Alvinellidae</taxon>
        <taxon>Paralvinella</taxon>
    </lineage>
</organism>
<dbReference type="Proteomes" id="UP001208570">
    <property type="component" value="Unassembled WGS sequence"/>
</dbReference>
<reference evidence="1" key="1">
    <citation type="journal article" date="2023" name="Mol. Biol. Evol.">
        <title>Third-Generation Sequencing Reveals the Adaptive Role of the Epigenome in Three Deep-Sea Polychaetes.</title>
        <authorList>
            <person name="Perez M."/>
            <person name="Aroh O."/>
            <person name="Sun Y."/>
            <person name="Lan Y."/>
            <person name="Juniper S.K."/>
            <person name="Young C.R."/>
            <person name="Angers B."/>
            <person name="Qian P.Y."/>
        </authorList>
    </citation>
    <scope>NUCLEOTIDE SEQUENCE</scope>
    <source>
        <strain evidence="1">P08H-3</strain>
    </source>
</reference>
<keyword evidence="2" id="KW-1185">Reference proteome</keyword>
<dbReference type="AlphaFoldDB" id="A0AAD9K455"/>
<gene>
    <name evidence="1" type="ORF">LSH36_61g00027</name>
</gene>
<evidence type="ECO:0000313" key="1">
    <source>
        <dbReference type="EMBL" id="KAK2164581.1"/>
    </source>
</evidence>
<dbReference type="EMBL" id="JAODUP010000061">
    <property type="protein sequence ID" value="KAK2164581.1"/>
    <property type="molecule type" value="Genomic_DNA"/>
</dbReference>
<evidence type="ECO:0000313" key="2">
    <source>
        <dbReference type="Proteomes" id="UP001208570"/>
    </source>
</evidence>
<proteinExistence type="predicted"/>